<evidence type="ECO:0000256" key="9">
    <source>
        <dbReference type="SAM" id="MobiDB-lite"/>
    </source>
</evidence>
<dbReference type="GO" id="GO:0055085">
    <property type="term" value="P:transmembrane transport"/>
    <property type="evidence" value="ECO:0007669"/>
    <property type="project" value="InterPro"/>
</dbReference>
<keyword evidence="5 10" id="KW-1133">Transmembrane helix</keyword>
<evidence type="ECO:0000256" key="3">
    <source>
        <dbReference type="ARBA" id="ARBA00022448"/>
    </source>
</evidence>
<evidence type="ECO:0000256" key="4">
    <source>
        <dbReference type="ARBA" id="ARBA00022692"/>
    </source>
</evidence>
<keyword evidence="12" id="KW-1185">Reference proteome</keyword>
<protein>
    <submittedName>
        <fullName evidence="11">Uncharacterized protein</fullName>
    </submittedName>
</protein>
<proteinExistence type="inferred from homology"/>
<dbReference type="AlphaFoldDB" id="D7FW25"/>
<keyword evidence="6 10" id="KW-0472">Membrane</keyword>
<comment type="subcellular location">
    <subcellularLocation>
        <location evidence="2">Endomembrane system</location>
    </subcellularLocation>
    <subcellularLocation>
        <location evidence="1">Membrane</location>
        <topology evidence="1">Multi-pass membrane protein</topology>
    </subcellularLocation>
</comment>
<feature type="transmembrane region" description="Helical" evidence="10">
    <location>
        <begin position="20"/>
        <end position="43"/>
    </location>
</feature>
<feature type="transmembrane region" description="Helical" evidence="10">
    <location>
        <begin position="346"/>
        <end position="365"/>
    </location>
</feature>
<dbReference type="Proteomes" id="UP000002630">
    <property type="component" value="Linkage Group LG02"/>
</dbReference>
<dbReference type="PANTHER" id="PTHR31651">
    <property type="match status" value="1"/>
</dbReference>
<dbReference type="eggNOG" id="ENOG502SF47">
    <property type="taxonomic scope" value="Eukaryota"/>
</dbReference>
<dbReference type="EMBL" id="FN649727">
    <property type="protein sequence ID" value="CBJ25545.1"/>
    <property type="molecule type" value="Genomic_DNA"/>
</dbReference>
<name>D7FW25_ECTSI</name>
<comment type="function">
    <text evidence="7">Involved in cellular auxin homeostasis by regulating auxin metabolism. Regulates intracellular auxin accumulation at the endoplasmic reticulum and thus auxin availability for nuclear auxin signaling.</text>
</comment>
<dbReference type="OMA" id="ACTGEEN"/>
<dbReference type="STRING" id="2880.D7FW25"/>
<feature type="transmembrane region" description="Helical" evidence="10">
    <location>
        <begin position="309"/>
        <end position="334"/>
    </location>
</feature>
<evidence type="ECO:0000313" key="12">
    <source>
        <dbReference type="Proteomes" id="UP000002630"/>
    </source>
</evidence>
<feature type="transmembrane region" description="Helical" evidence="10">
    <location>
        <begin position="55"/>
        <end position="75"/>
    </location>
</feature>
<evidence type="ECO:0000256" key="8">
    <source>
        <dbReference type="ARBA" id="ARBA00025752"/>
    </source>
</evidence>
<evidence type="ECO:0000256" key="10">
    <source>
        <dbReference type="SAM" id="Phobius"/>
    </source>
</evidence>
<sequence>MISSLGATLNPEALINSWQLVVAGSFTVALSGTVAWVVGRVFFRRPEDRRAFRPAGLAITFANSAGFPLLLMNALCEQDYVRSDYNDDAVECFTQATGMIFIYVIVWQMYFFGWGFYALGHDDTLERSLTGQRTRTQTPSTKTCAAARATSSTPSARQEHGGIGRINAAESVAIDIEACTGEENSGEGTTNAGGMGGGGDVSEGDRWTGFKERVSRVLVSPNIISVTIGVVIAMIAPLQEMLFDNPRSILRPLGAALQTVGTPEVAVSTLVMAGSLAQVPTVAAASAAATQGGQADDDGAVRRWRRFRILVGFLHVVCRLIVVPAIGFTVFWVARTRSSVMGENRLMHLLLLIEFAMPSAAFVIVSLNQLRMPATAGFMARLYLWQYGASMLTITAWTALAVHLVY</sequence>
<dbReference type="InterPro" id="IPR004776">
    <property type="entry name" value="Mem_transp_PIN-like"/>
</dbReference>
<evidence type="ECO:0000256" key="2">
    <source>
        <dbReference type="ARBA" id="ARBA00004308"/>
    </source>
</evidence>
<comment type="similarity">
    <text evidence="8">Belongs to the auxin efflux carrier (TC 2.A.69.2) family.</text>
</comment>
<dbReference type="EMBL" id="FN648486">
    <property type="protein sequence ID" value="CBJ25545.1"/>
    <property type="molecule type" value="Genomic_DNA"/>
</dbReference>
<keyword evidence="4 10" id="KW-0812">Transmembrane</keyword>
<feature type="transmembrane region" description="Helical" evidence="10">
    <location>
        <begin position="385"/>
        <end position="405"/>
    </location>
</feature>
<evidence type="ECO:0000313" key="11">
    <source>
        <dbReference type="EMBL" id="CBJ25545.1"/>
    </source>
</evidence>
<evidence type="ECO:0000256" key="5">
    <source>
        <dbReference type="ARBA" id="ARBA00022989"/>
    </source>
</evidence>
<feature type="transmembrane region" description="Helical" evidence="10">
    <location>
        <begin position="217"/>
        <end position="238"/>
    </location>
</feature>
<dbReference type="GO" id="GO:0016020">
    <property type="term" value="C:membrane"/>
    <property type="evidence" value="ECO:0007669"/>
    <property type="project" value="UniProtKB-SubCell"/>
</dbReference>
<feature type="region of interest" description="Disordered" evidence="9">
    <location>
        <begin position="182"/>
        <end position="201"/>
    </location>
</feature>
<evidence type="ECO:0000256" key="6">
    <source>
        <dbReference type="ARBA" id="ARBA00023136"/>
    </source>
</evidence>
<organism evidence="11 12">
    <name type="scientific">Ectocarpus siliculosus</name>
    <name type="common">Brown alga</name>
    <name type="synonym">Conferva siliculosa</name>
    <dbReference type="NCBI Taxonomy" id="2880"/>
    <lineage>
        <taxon>Eukaryota</taxon>
        <taxon>Sar</taxon>
        <taxon>Stramenopiles</taxon>
        <taxon>Ochrophyta</taxon>
        <taxon>PX clade</taxon>
        <taxon>Phaeophyceae</taxon>
        <taxon>Ectocarpales</taxon>
        <taxon>Ectocarpaceae</taxon>
        <taxon>Ectocarpus</taxon>
    </lineage>
</organism>
<dbReference type="PANTHER" id="PTHR31651:SF33">
    <property type="entry name" value="PROTEIN PIN-LIKES 1"/>
    <property type="match status" value="1"/>
</dbReference>
<keyword evidence="3" id="KW-0813">Transport</keyword>
<dbReference type="InterPro" id="IPR045033">
    <property type="entry name" value="PILS1/3/4/5/7"/>
</dbReference>
<accession>D7FW25</accession>
<gene>
    <name evidence="11" type="ORF">Esi_0003_0193</name>
</gene>
<evidence type="ECO:0000256" key="1">
    <source>
        <dbReference type="ARBA" id="ARBA00004141"/>
    </source>
</evidence>
<dbReference type="InParanoid" id="D7FW25"/>
<dbReference type="OrthoDB" id="191139at2759"/>
<feature type="compositionally biased region" description="Gly residues" evidence="9">
    <location>
        <begin position="191"/>
        <end position="201"/>
    </location>
</feature>
<evidence type="ECO:0000256" key="7">
    <source>
        <dbReference type="ARBA" id="ARBA00025100"/>
    </source>
</evidence>
<feature type="transmembrane region" description="Helical" evidence="10">
    <location>
        <begin position="95"/>
        <end position="119"/>
    </location>
</feature>
<dbReference type="Pfam" id="PF03547">
    <property type="entry name" value="Mem_trans"/>
    <property type="match status" value="1"/>
</dbReference>
<dbReference type="GO" id="GO:0012505">
    <property type="term" value="C:endomembrane system"/>
    <property type="evidence" value="ECO:0007669"/>
    <property type="project" value="UniProtKB-SubCell"/>
</dbReference>
<reference evidence="11 12" key="1">
    <citation type="journal article" date="2010" name="Nature">
        <title>The Ectocarpus genome and the independent evolution of multicellularity in brown algae.</title>
        <authorList>
            <person name="Cock J.M."/>
            <person name="Sterck L."/>
            <person name="Rouze P."/>
            <person name="Scornet D."/>
            <person name="Allen A.E."/>
            <person name="Amoutzias G."/>
            <person name="Anthouard V."/>
            <person name="Artiguenave F."/>
            <person name="Aury J.M."/>
            <person name="Badger J.H."/>
            <person name="Beszteri B."/>
            <person name="Billiau K."/>
            <person name="Bonnet E."/>
            <person name="Bothwell J.H."/>
            <person name="Bowler C."/>
            <person name="Boyen C."/>
            <person name="Brownlee C."/>
            <person name="Carrano C.J."/>
            <person name="Charrier B."/>
            <person name="Cho G.Y."/>
            <person name="Coelho S.M."/>
            <person name="Collen J."/>
            <person name="Corre E."/>
            <person name="Da Silva C."/>
            <person name="Delage L."/>
            <person name="Delaroque N."/>
            <person name="Dittami S.M."/>
            <person name="Doulbeau S."/>
            <person name="Elias M."/>
            <person name="Farnham G."/>
            <person name="Gachon C.M."/>
            <person name="Gschloessl B."/>
            <person name="Heesch S."/>
            <person name="Jabbari K."/>
            <person name="Jubin C."/>
            <person name="Kawai H."/>
            <person name="Kimura K."/>
            <person name="Kloareg B."/>
            <person name="Kupper F.C."/>
            <person name="Lang D."/>
            <person name="Le Bail A."/>
            <person name="Leblanc C."/>
            <person name="Lerouge P."/>
            <person name="Lohr M."/>
            <person name="Lopez P.J."/>
            <person name="Martens C."/>
            <person name="Maumus F."/>
            <person name="Michel G."/>
            <person name="Miranda-Saavedra D."/>
            <person name="Morales J."/>
            <person name="Moreau H."/>
            <person name="Motomura T."/>
            <person name="Nagasato C."/>
            <person name="Napoli C.A."/>
            <person name="Nelson D.R."/>
            <person name="Nyvall-Collen P."/>
            <person name="Peters A.F."/>
            <person name="Pommier C."/>
            <person name="Potin P."/>
            <person name="Poulain J."/>
            <person name="Quesneville H."/>
            <person name="Read B."/>
            <person name="Rensing S.A."/>
            <person name="Ritter A."/>
            <person name="Rousvoal S."/>
            <person name="Samanta M."/>
            <person name="Samson G."/>
            <person name="Schroeder D.C."/>
            <person name="Segurens B."/>
            <person name="Strittmatter M."/>
            <person name="Tonon T."/>
            <person name="Tregear J.W."/>
            <person name="Valentin K."/>
            <person name="von Dassow P."/>
            <person name="Yamagishi T."/>
            <person name="Van de Peer Y."/>
            <person name="Wincker P."/>
        </authorList>
    </citation>
    <scope>NUCLEOTIDE SEQUENCE [LARGE SCALE GENOMIC DNA]</scope>
    <source>
        <strain evidence="12">Ec32 / CCAP1310/4</strain>
    </source>
</reference>